<feature type="binding site" evidence="5">
    <location>
        <begin position="307"/>
        <end position="309"/>
    </location>
    <ligand>
        <name>NAD(+)</name>
        <dbReference type="ChEBI" id="CHEBI:57540"/>
    </ligand>
</feature>
<feature type="active site" description="Proton acceptor" evidence="5">
    <location>
        <position position="156"/>
    </location>
</feature>
<dbReference type="AlphaFoldDB" id="A0A9W6F881"/>
<feature type="binding site" evidence="5">
    <location>
        <position position="351"/>
    </location>
    <ligand>
        <name>NAD(+)</name>
        <dbReference type="ChEBI" id="CHEBI:57540"/>
    </ligand>
</feature>
<dbReference type="InterPro" id="IPR050134">
    <property type="entry name" value="NAD-dep_sirtuin_deacylases"/>
</dbReference>
<dbReference type="PROSITE" id="PS50305">
    <property type="entry name" value="SIRTUIN"/>
    <property type="match status" value="1"/>
</dbReference>
<organism evidence="9 10">
    <name type="scientific">Pleodorina starrii</name>
    <dbReference type="NCBI Taxonomy" id="330485"/>
    <lineage>
        <taxon>Eukaryota</taxon>
        <taxon>Viridiplantae</taxon>
        <taxon>Chlorophyta</taxon>
        <taxon>core chlorophytes</taxon>
        <taxon>Chlorophyceae</taxon>
        <taxon>CS clade</taxon>
        <taxon>Chlamydomonadales</taxon>
        <taxon>Volvocaceae</taxon>
        <taxon>Pleodorina</taxon>
    </lineage>
</organism>
<feature type="domain" description="Deacetylase sirtuin-type" evidence="8">
    <location>
        <begin position="34"/>
        <end position="370"/>
    </location>
</feature>
<feature type="binding site" evidence="5">
    <location>
        <position position="167"/>
    </location>
    <ligand>
        <name>Zn(2+)</name>
        <dbReference type="ChEBI" id="CHEBI:29105"/>
    </ligand>
</feature>
<evidence type="ECO:0000256" key="1">
    <source>
        <dbReference type="ARBA" id="ARBA00022679"/>
    </source>
</evidence>
<evidence type="ECO:0000256" key="3">
    <source>
        <dbReference type="ARBA" id="ARBA00022833"/>
    </source>
</evidence>
<dbReference type="SUPFAM" id="SSF52467">
    <property type="entry name" value="DHS-like NAD/FAD-binding domain"/>
    <property type="match status" value="1"/>
</dbReference>
<name>A0A9W6F881_9CHLO</name>
<keyword evidence="1 5" id="KW-0808">Transferase</keyword>
<evidence type="ECO:0000256" key="2">
    <source>
        <dbReference type="ARBA" id="ARBA00022723"/>
    </source>
</evidence>
<dbReference type="HAMAP" id="MF_01967">
    <property type="entry name" value="Sirtuin_ClassII"/>
    <property type="match status" value="1"/>
</dbReference>
<evidence type="ECO:0000256" key="7">
    <source>
        <dbReference type="SAM" id="MobiDB-lite"/>
    </source>
</evidence>
<dbReference type="InterPro" id="IPR003000">
    <property type="entry name" value="Sirtuin"/>
</dbReference>
<feature type="binding site" evidence="5">
    <location>
        <begin position="138"/>
        <end position="141"/>
    </location>
    <ligand>
        <name>NAD(+)</name>
        <dbReference type="ChEBI" id="CHEBI:57540"/>
    </ligand>
</feature>
<comment type="catalytic activity">
    <reaction evidence="5">
        <text>N(6)-acetyl-L-lysyl-[protein] + NAD(+) + H2O = 2''-O-acetyl-ADP-D-ribose + nicotinamide + L-lysyl-[protein]</text>
        <dbReference type="Rhea" id="RHEA:43636"/>
        <dbReference type="Rhea" id="RHEA-COMP:9752"/>
        <dbReference type="Rhea" id="RHEA-COMP:10731"/>
        <dbReference type="ChEBI" id="CHEBI:15377"/>
        <dbReference type="ChEBI" id="CHEBI:17154"/>
        <dbReference type="ChEBI" id="CHEBI:29969"/>
        <dbReference type="ChEBI" id="CHEBI:57540"/>
        <dbReference type="ChEBI" id="CHEBI:61930"/>
        <dbReference type="ChEBI" id="CHEBI:83767"/>
        <dbReference type="EC" id="2.3.1.286"/>
    </reaction>
</comment>
<dbReference type="InterPro" id="IPR026587">
    <property type="entry name" value="Sirtuin_class_II"/>
</dbReference>
<dbReference type="Gene3D" id="3.40.50.1220">
    <property type="entry name" value="TPP-binding domain"/>
    <property type="match status" value="2"/>
</dbReference>
<dbReference type="PANTHER" id="PTHR11085">
    <property type="entry name" value="NAD-DEPENDENT PROTEIN DEACYLASE SIRTUIN-5, MITOCHONDRIAL-RELATED"/>
    <property type="match status" value="1"/>
</dbReference>
<dbReference type="GO" id="GO:0070403">
    <property type="term" value="F:NAD+ binding"/>
    <property type="evidence" value="ECO:0007669"/>
    <property type="project" value="UniProtKB-UniRule"/>
</dbReference>
<evidence type="ECO:0000313" key="9">
    <source>
        <dbReference type="EMBL" id="GLC59415.1"/>
    </source>
</evidence>
<dbReference type="Pfam" id="PF02146">
    <property type="entry name" value="SIR2"/>
    <property type="match status" value="1"/>
</dbReference>
<feature type="binding site" evidence="5">
    <location>
        <position position="270"/>
    </location>
    <ligand>
        <name>Zn(2+)</name>
        <dbReference type="ChEBI" id="CHEBI:29105"/>
    </ligand>
</feature>
<comment type="cofactor">
    <cofactor evidence="5">
        <name>Zn(2+)</name>
        <dbReference type="ChEBI" id="CHEBI:29105"/>
    </cofactor>
    <text evidence="5">Binds 1 zinc ion per subunit.</text>
</comment>
<dbReference type="EC" id="2.3.1.-" evidence="5"/>
<evidence type="ECO:0000256" key="4">
    <source>
        <dbReference type="ARBA" id="ARBA00023027"/>
    </source>
</evidence>
<keyword evidence="5" id="KW-0496">Mitochondrion</keyword>
<keyword evidence="3 5" id="KW-0862">Zinc</keyword>
<dbReference type="OrthoDB" id="424302at2759"/>
<dbReference type="InterPro" id="IPR026590">
    <property type="entry name" value="Ssirtuin_cat_dom"/>
</dbReference>
<evidence type="ECO:0000256" key="6">
    <source>
        <dbReference type="PROSITE-ProRule" id="PRU00236"/>
    </source>
</evidence>
<dbReference type="EMBL" id="BRXU01000027">
    <property type="protein sequence ID" value="GLC59415.1"/>
    <property type="molecule type" value="Genomic_DNA"/>
</dbReference>
<feature type="region of interest" description="Disordered" evidence="7">
    <location>
        <begin position="219"/>
        <end position="249"/>
    </location>
</feature>
<comment type="subcellular location">
    <subcellularLocation>
        <location evidence="5">Mitochondrion matrix</location>
    </subcellularLocation>
</comment>
<feature type="binding site" evidence="5">
    <location>
        <position position="164"/>
    </location>
    <ligand>
        <name>Zn(2+)</name>
        <dbReference type="ChEBI" id="CHEBI:29105"/>
    </ligand>
</feature>
<gene>
    <name evidence="9" type="primary">PLEST008231</name>
    <name evidence="9" type="ORF">PLESTB_001483600</name>
</gene>
<evidence type="ECO:0000256" key="5">
    <source>
        <dbReference type="HAMAP-Rule" id="MF_03161"/>
    </source>
</evidence>
<reference evidence="9 10" key="1">
    <citation type="journal article" date="2023" name="Commun. Biol.">
        <title>Reorganization of the ancestral sex-determining regions during the evolution of trioecy in Pleodorina starrii.</title>
        <authorList>
            <person name="Takahashi K."/>
            <person name="Suzuki S."/>
            <person name="Kawai-Toyooka H."/>
            <person name="Yamamoto K."/>
            <person name="Hamaji T."/>
            <person name="Ootsuki R."/>
            <person name="Yamaguchi H."/>
            <person name="Kawachi M."/>
            <person name="Higashiyama T."/>
            <person name="Nozaki H."/>
        </authorList>
    </citation>
    <scope>NUCLEOTIDE SEQUENCE [LARGE SCALE GENOMIC DNA]</scope>
    <source>
        <strain evidence="9 10">NIES-4479</strain>
    </source>
</reference>
<keyword evidence="2 5" id="KW-0479">Metal-binding</keyword>
<feature type="binding site" evidence="5">
    <location>
        <begin position="333"/>
        <end position="335"/>
    </location>
    <ligand>
        <name>NAD(+)</name>
        <dbReference type="ChEBI" id="CHEBI:57540"/>
    </ligand>
</feature>
<dbReference type="PANTHER" id="PTHR11085:SF10">
    <property type="entry name" value="NAD-DEPENDENT PROTEIN DEACYLASE SIRTUIN-5, MITOCHONDRIAL-RELATED"/>
    <property type="match status" value="1"/>
</dbReference>
<comment type="caution">
    <text evidence="5 6">Lacks conserved residue(s) required for the propagation of feature annotation.</text>
</comment>
<dbReference type="GO" id="GO:0005759">
    <property type="term" value="C:mitochondrial matrix"/>
    <property type="evidence" value="ECO:0007669"/>
    <property type="project" value="UniProtKB-SubCell"/>
</dbReference>
<dbReference type="Proteomes" id="UP001165080">
    <property type="component" value="Unassembled WGS sequence"/>
</dbReference>
<protein>
    <recommendedName>
        <fullName evidence="5">NAD-dependent protein deacylase</fullName>
        <ecNumber evidence="5">2.3.1.-</ecNumber>
    </recommendedName>
    <alternativeName>
        <fullName evidence="5">Regulatory protein SIR2 homolog</fullName>
    </alternativeName>
</protein>
<proteinExistence type="inferred from homology"/>
<comment type="function">
    <text evidence="5">NAD-dependent protein deacylase. Catalyzes the NAD-dependent hydrolysis of acyl groups from lysine residues.</text>
</comment>
<accession>A0A9W6F881</accession>
<evidence type="ECO:0000259" key="8">
    <source>
        <dbReference type="PROSITE" id="PS50305"/>
    </source>
</evidence>
<feature type="binding site" evidence="5">
    <location>
        <position position="267"/>
    </location>
    <ligand>
        <name>Zn(2+)</name>
        <dbReference type="ChEBI" id="CHEBI:29105"/>
    </ligand>
</feature>
<comment type="similarity">
    <text evidence="5">Belongs to the sirtuin family. Class II subfamily.</text>
</comment>
<sequence>MLRSALRGPLRGRVRGAATCRAAYSAAAAAPAAPPATDDQIASLVSAFQESRRLVVLTGAGCSTESGVPDYRSPQGAYSTGFKPMTHQQFLASPANRARYWARSFYGWPRFSRTQPNEAHFALAELEQRCWVSGLVTQNVDRLHSRAGSREVLELHGTSHEVICLDCGARSPRQAVQEALAALNPAAAAHVAELAARPPDAAAERLQALRVGTSRDDLRVATRTPPSTPGGFGAARSLGQAAGQPPQRPDGDVELVDAGSGFRVAPCGGCGGLLKPDVVFFGDNIPQERKDRAMALAASSDTLLVVGSSVMVYSAYRLVEVAKAAGARLLIVNVGPTRADKLADVKVEARAGEVLTRLARHPELQLPKLR</sequence>
<dbReference type="InterPro" id="IPR029035">
    <property type="entry name" value="DHS-like_NAD/FAD-binding_dom"/>
</dbReference>
<keyword evidence="4 5" id="KW-0520">NAD</keyword>
<dbReference type="GO" id="GO:0017136">
    <property type="term" value="F:histone deacetylase activity, NAD-dependent"/>
    <property type="evidence" value="ECO:0007669"/>
    <property type="project" value="TreeGrafter"/>
</dbReference>
<keyword evidence="10" id="KW-1185">Reference proteome</keyword>
<evidence type="ECO:0000313" key="10">
    <source>
        <dbReference type="Proteomes" id="UP001165080"/>
    </source>
</evidence>
<dbReference type="GO" id="GO:0008270">
    <property type="term" value="F:zinc ion binding"/>
    <property type="evidence" value="ECO:0007669"/>
    <property type="project" value="UniProtKB-UniRule"/>
</dbReference>
<comment type="caution">
    <text evidence="9">The sequence shown here is derived from an EMBL/GenBank/DDBJ whole genome shotgun (WGS) entry which is preliminary data.</text>
</comment>